<evidence type="ECO:0000313" key="13">
    <source>
        <dbReference type="Proteomes" id="UP000694892"/>
    </source>
</evidence>
<dbReference type="AlphaFoldDB" id="A0A974C928"/>
<feature type="transmembrane region" description="Helical" evidence="11">
    <location>
        <begin position="81"/>
        <end position="99"/>
    </location>
</feature>
<evidence type="ECO:0000256" key="7">
    <source>
        <dbReference type="ARBA" id="ARBA00023040"/>
    </source>
</evidence>
<keyword evidence="7" id="KW-0297">G-protein coupled receptor</keyword>
<keyword evidence="3" id="KW-1003">Cell membrane</keyword>
<dbReference type="Gene3D" id="1.20.1070.10">
    <property type="entry name" value="Rhodopsin 7-helix transmembrane proteins"/>
    <property type="match status" value="1"/>
</dbReference>
<evidence type="ECO:0000256" key="9">
    <source>
        <dbReference type="ARBA" id="ARBA00023170"/>
    </source>
</evidence>
<evidence type="ECO:0000313" key="12">
    <source>
        <dbReference type="EMBL" id="OCT68920.1"/>
    </source>
</evidence>
<keyword evidence="6 11" id="KW-1133">Transmembrane helix</keyword>
<keyword evidence="5 11" id="KW-0812">Transmembrane</keyword>
<sequence>MRYASELTLALGALSFSEFAPWALGFINTLSYRILISQQIYCLSHVINHFFCDLTALLKLSCSDTSAIEHLTFAEGVLCSFLPFFLIVASYVCIICSIMKIPSIEGRRKAFSTCSSHLTYSPAQDKLYAVFYTTFIPITNPIIYSLRNRDVKAAFRKLICAVTWFSSKNT</sequence>
<keyword evidence="4" id="KW-0716">Sensory transduction</keyword>
<protein>
    <recommendedName>
        <fullName evidence="14">G-protein coupled receptors family 1 profile domain-containing protein</fullName>
    </recommendedName>
</protein>
<comment type="subcellular location">
    <subcellularLocation>
        <location evidence="1">Cell membrane</location>
        <topology evidence="1">Multi-pass membrane protein</topology>
    </subcellularLocation>
</comment>
<dbReference type="GO" id="GO:0005886">
    <property type="term" value="C:plasma membrane"/>
    <property type="evidence" value="ECO:0007669"/>
    <property type="project" value="UniProtKB-SubCell"/>
</dbReference>
<dbReference type="GO" id="GO:0004930">
    <property type="term" value="F:G protein-coupled receptor activity"/>
    <property type="evidence" value="ECO:0007669"/>
    <property type="project" value="UniProtKB-KW"/>
</dbReference>
<dbReference type="Pfam" id="PF13853">
    <property type="entry name" value="7tm_4"/>
    <property type="match status" value="1"/>
</dbReference>
<evidence type="ECO:0000256" key="11">
    <source>
        <dbReference type="SAM" id="Phobius"/>
    </source>
</evidence>
<keyword evidence="9" id="KW-0675">Receptor</keyword>
<reference evidence="13" key="1">
    <citation type="journal article" date="2016" name="Nature">
        <title>Genome evolution in the allotetraploid frog Xenopus laevis.</title>
        <authorList>
            <person name="Session A.M."/>
            <person name="Uno Y."/>
            <person name="Kwon T."/>
            <person name="Chapman J.A."/>
            <person name="Toyoda A."/>
            <person name="Takahashi S."/>
            <person name="Fukui A."/>
            <person name="Hikosaka A."/>
            <person name="Suzuki A."/>
            <person name="Kondo M."/>
            <person name="van Heeringen S.J."/>
            <person name="Quigley I."/>
            <person name="Heinz S."/>
            <person name="Ogino H."/>
            <person name="Ochi H."/>
            <person name="Hellsten U."/>
            <person name="Lyons J.B."/>
            <person name="Simakov O."/>
            <person name="Putnam N."/>
            <person name="Stites J."/>
            <person name="Kuroki Y."/>
            <person name="Tanaka T."/>
            <person name="Michiue T."/>
            <person name="Watanabe M."/>
            <person name="Bogdanovic O."/>
            <person name="Lister R."/>
            <person name="Georgiou G."/>
            <person name="Paranjpe S.S."/>
            <person name="van Kruijsbergen I."/>
            <person name="Shu S."/>
            <person name="Carlson J."/>
            <person name="Kinoshita T."/>
            <person name="Ohta Y."/>
            <person name="Mawaribuchi S."/>
            <person name="Jenkins J."/>
            <person name="Grimwood J."/>
            <person name="Schmutz J."/>
            <person name="Mitros T."/>
            <person name="Mozaffari S.V."/>
            <person name="Suzuki Y."/>
            <person name="Haramoto Y."/>
            <person name="Yamamoto T.S."/>
            <person name="Takagi C."/>
            <person name="Heald R."/>
            <person name="Miller K."/>
            <person name="Haudenschild C."/>
            <person name="Kitzman J."/>
            <person name="Nakayama T."/>
            <person name="Izutsu Y."/>
            <person name="Robert J."/>
            <person name="Fortriede J."/>
            <person name="Burns K."/>
            <person name="Lotay V."/>
            <person name="Karimi K."/>
            <person name="Yasuoka Y."/>
            <person name="Dichmann D.S."/>
            <person name="Flajnik M.F."/>
            <person name="Houston D.W."/>
            <person name="Shendure J."/>
            <person name="DuPasquier L."/>
            <person name="Vize P.D."/>
            <person name="Zorn A.M."/>
            <person name="Ito M."/>
            <person name="Marcotte E.M."/>
            <person name="Wallingford J.B."/>
            <person name="Ito Y."/>
            <person name="Asashima M."/>
            <person name="Ueno N."/>
            <person name="Matsuda Y."/>
            <person name="Veenstra G.J."/>
            <person name="Fujiyama A."/>
            <person name="Harland R.M."/>
            <person name="Taira M."/>
            <person name="Rokhsar D.S."/>
        </authorList>
    </citation>
    <scope>NUCLEOTIDE SEQUENCE [LARGE SCALE GENOMIC DNA]</scope>
    <source>
        <strain evidence="13">J</strain>
    </source>
</reference>
<organism evidence="12 13">
    <name type="scientific">Xenopus laevis</name>
    <name type="common">African clawed frog</name>
    <dbReference type="NCBI Taxonomy" id="8355"/>
    <lineage>
        <taxon>Eukaryota</taxon>
        <taxon>Metazoa</taxon>
        <taxon>Chordata</taxon>
        <taxon>Craniata</taxon>
        <taxon>Vertebrata</taxon>
        <taxon>Euteleostomi</taxon>
        <taxon>Amphibia</taxon>
        <taxon>Batrachia</taxon>
        <taxon>Anura</taxon>
        <taxon>Pipoidea</taxon>
        <taxon>Pipidae</taxon>
        <taxon>Xenopodinae</taxon>
        <taxon>Xenopus</taxon>
        <taxon>Xenopus</taxon>
    </lineage>
</organism>
<evidence type="ECO:0008006" key="14">
    <source>
        <dbReference type="Google" id="ProtNLM"/>
    </source>
</evidence>
<evidence type="ECO:0000256" key="10">
    <source>
        <dbReference type="ARBA" id="ARBA00023224"/>
    </source>
</evidence>
<dbReference type="InterPro" id="IPR000725">
    <property type="entry name" value="Olfact_rcpt"/>
</dbReference>
<proteinExistence type="inferred from homology"/>
<dbReference type="GO" id="GO:0004984">
    <property type="term" value="F:olfactory receptor activity"/>
    <property type="evidence" value="ECO:0007669"/>
    <property type="project" value="InterPro"/>
</dbReference>
<dbReference type="FunFam" id="1.10.1220.70:FF:000001">
    <property type="entry name" value="Olfactory receptor"/>
    <property type="match status" value="1"/>
</dbReference>
<evidence type="ECO:0000256" key="3">
    <source>
        <dbReference type="ARBA" id="ARBA00022475"/>
    </source>
</evidence>
<keyword evidence="8 11" id="KW-0472">Membrane</keyword>
<dbReference type="PANTHER" id="PTHR26453">
    <property type="entry name" value="OLFACTORY RECEPTOR"/>
    <property type="match status" value="1"/>
</dbReference>
<dbReference type="OMA" id="CADTRIF"/>
<evidence type="ECO:0000256" key="4">
    <source>
        <dbReference type="ARBA" id="ARBA00022606"/>
    </source>
</evidence>
<evidence type="ECO:0000256" key="1">
    <source>
        <dbReference type="ARBA" id="ARBA00004651"/>
    </source>
</evidence>
<dbReference type="EMBL" id="CM004480">
    <property type="protein sequence ID" value="OCT68920.1"/>
    <property type="molecule type" value="Genomic_DNA"/>
</dbReference>
<evidence type="ECO:0000256" key="8">
    <source>
        <dbReference type="ARBA" id="ARBA00023136"/>
    </source>
</evidence>
<dbReference type="SUPFAM" id="SSF81321">
    <property type="entry name" value="Family A G protein-coupled receptor-like"/>
    <property type="match status" value="1"/>
</dbReference>
<evidence type="ECO:0000256" key="2">
    <source>
        <dbReference type="ARBA" id="ARBA00010663"/>
    </source>
</evidence>
<name>A0A974C928_XENLA</name>
<evidence type="ECO:0000256" key="6">
    <source>
        <dbReference type="ARBA" id="ARBA00022989"/>
    </source>
</evidence>
<accession>A0A974C928</accession>
<keyword evidence="10" id="KW-0807">Transducer</keyword>
<dbReference type="Proteomes" id="UP000694892">
    <property type="component" value="Chromosome 8L"/>
</dbReference>
<comment type="similarity">
    <text evidence="2">Belongs to the G-protein coupled receptor 1 family.</text>
</comment>
<evidence type="ECO:0000256" key="5">
    <source>
        <dbReference type="ARBA" id="ARBA00022692"/>
    </source>
</evidence>
<gene>
    <name evidence="12" type="ORF">XELAEV_18040228mg</name>
</gene>